<dbReference type="SUPFAM" id="SSF143100">
    <property type="entry name" value="TTHA1013/TTHA0281-like"/>
    <property type="match status" value="1"/>
</dbReference>
<accession>A0A932YW07</accession>
<gene>
    <name evidence="1" type="ORF">HY473_00095</name>
</gene>
<dbReference type="PANTHER" id="PTHR34504">
    <property type="entry name" value="ANTITOXIN HICB"/>
    <property type="match status" value="1"/>
</dbReference>
<dbReference type="PANTHER" id="PTHR34504:SF2">
    <property type="entry name" value="UPF0150 PROTEIN SSL0259"/>
    <property type="match status" value="1"/>
</dbReference>
<sequence>MAYTFTTIIHREGKWFVARCAELGVVTQGRSIQEAQKNLTEAVELFLEDQPKLLRELPREAPFITTFEFKRA</sequence>
<dbReference type="InterPro" id="IPR035069">
    <property type="entry name" value="TTHA1013/TTHA0281-like"/>
</dbReference>
<dbReference type="EMBL" id="JACQMI010000002">
    <property type="protein sequence ID" value="MBI4132487.1"/>
    <property type="molecule type" value="Genomic_DNA"/>
</dbReference>
<organism evidence="1 2">
    <name type="scientific">Candidatus Sungiibacteriota bacterium</name>
    <dbReference type="NCBI Taxonomy" id="2750080"/>
    <lineage>
        <taxon>Bacteria</taxon>
        <taxon>Candidatus Sungiibacteriota</taxon>
    </lineage>
</organism>
<name>A0A932YW07_9BACT</name>
<evidence type="ECO:0000313" key="2">
    <source>
        <dbReference type="Proteomes" id="UP000756703"/>
    </source>
</evidence>
<dbReference type="AlphaFoldDB" id="A0A932YW07"/>
<dbReference type="Proteomes" id="UP000756703">
    <property type="component" value="Unassembled WGS sequence"/>
</dbReference>
<dbReference type="InterPro" id="IPR051404">
    <property type="entry name" value="TA_system_antitoxin"/>
</dbReference>
<protein>
    <submittedName>
        <fullName evidence="1">Type II toxin-antitoxin system HicB family antitoxin</fullName>
    </submittedName>
</protein>
<dbReference type="Gene3D" id="3.30.160.250">
    <property type="match status" value="1"/>
</dbReference>
<evidence type="ECO:0000313" key="1">
    <source>
        <dbReference type="EMBL" id="MBI4132487.1"/>
    </source>
</evidence>
<reference evidence="1" key="1">
    <citation type="submission" date="2020-07" db="EMBL/GenBank/DDBJ databases">
        <title>Huge and variable diversity of episymbiotic CPR bacteria and DPANN archaea in groundwater ecosystems.</title>
        <authorList>
            <person name="He C.Y."/>
            <person name="Keren R."/>
            <person name="Whittaker M."/>
            <person name="Farag I.F."/>
            <person name="Doudna J."/>
            <person name="Cate J.H.D."/>
            <person name="Banfield J.F."/>
        </authorList>
    </citation>
    <scope>NUCLEOTIDE SEQUENCE</scope>
    <source>
        <strain evidence="1">NC_groundwater_1225_Ag_S-0.1um_56_177</strain>
    </source>
</reference>
<comment type="caution">
    <text evidence="1">The sequence shown here is derived from an EMBL/GenBank/DDBJ whole genome shotgun (WGS) entry which is preliminary data.</text>
</comment>
<proteinExistence type="predicted"/>